<protein>
    <submittedName>
        <fullName evidence="1">Uncharacterized protein</fullName>
    </submittedName>
</protein>
<evidence type="ECO:0000313" key="1">
    <source>
        <dbReference type="EMBL" id="KAF0043576.1"/>
    </source>
</evidence>
<proteinExistence type="predicted"/>
<dbReference type="AlphaFoldDB" id="A0A6A4T7Q3"/>
<dbReference type="EMBL" id="VEVO01000004">
    <property type="protein sequence ID" value="KAF0043576.1"/>
    <property type="molecule type" value="Genomic_DNA"/>
</dbReference>
<organism evidence="1 2">
    <name type="scientific">Scophthalmus maximus</name>
    <name type="common">Turbot</name>
    <name type="synonym">Psetta maxima</name>
    <dbReference type="NCBI Taxonomy" id="52904"/>
    <lineage>
        <taxon>Eukaryota</taxon>
        <taxon>Metazoa</taxon>
        <taxon>Chordata</taxon>
        <taxon>Craniata</taxon>
        <taxon>Vertebrata</taxon>
        <taxon>Euteleostomi</taxon>
        <taxon>Actinopterygii</taxon>
        <taxon>Neopterygii</taxon>
        <taxon>Teleostei</taxon>
        <taxon>Neoteleostei</taxon>
        <taxon>Acanthomorphata</taxon>
        <taxon>Carangaria</taxon>
        <taxon>Pleuronectiformes</taxon>
        <taxon>Pleuronectoidei</taxon>
        <taxon>Scophthalmidae</taxon>
        <taxon>Scophthalmus</taxon>
    </lineage>
</organism>
<name>A0A6A4T7Q3_SCOMX</name>
<dbReference type="Proteomes" id="UP000438429">
    <property type="component" value="Unassembled WGS sequence"/>
</dbReference>
<gene>
    <name evidence="1" type="ORF">F2P81_004913</name>
</gene>
<accession>A0A6A4T7Q3</accession>
<comment type="caution">
    <text evidence="1">The sequence shown here is derived from an EMBL/GenBank/DDBJ whole genome shotgun (WGS) entry which is preliminary data.</text>
</comment>
<sequence length="302" mass="34522">MGLMSHRENASPSGQRRWRVRLRLNTQHFNVSFEDESIDMREEIDMQTESAETQSVFIPLEVLKLLKTFSSTIKGYVCPKCINLRTKFVAGFTCPKMTANIVRSGIDSDFQKPNKEMRMRFLKTYVASQLNVLHLPPSRPDMTARNSMTVEDIRAAGDWDTAAARAEDARLWSFEMGKIGSADKETSARVEPAFDNISVKARAYYFTNDITFWLLVDSKSINNVHQQQVIQSWVEGLCAAHASKQLSVSEVEGELEKLYFDPHSHTSVQSVFVLLFRYYVPVLIKHRTCLQENGEIAQRLMV</sequence>
<evidence type="ECO:0000313" key="2">
    <source>
        <dbReference type="Proteomes" id="UP000438429"/>
    </source>
</evidence>
<reference evidence="1 2" key="1">
    <citation type="submission" date="2019-06" db="EMBL/GenBank/DDBJ databases">
        <title>Draft genomes of female and male turbot (Scophthalmus maximus).</title>
        <authorList>
            <person name="Xu H."/>
            <person name="Xu X.-W."/>
            <person name="Shao C."/>
            <person name="Chen S."/>
        </authorList>
    </citation>
    <scope>NUCLEOTIDE SEQUENCE [LARGE SCALE GENOMIC DNA]</scope>
    <source>
        <strain evidence="1">Ysfricsl-2016a</strain>
        <tissue evidence="1">Blood</tissue>
    </source>
</reference>